<dbReference type="InterPro" id="IPR003959">
    <property type="entry name" value="ATPase_AAA_core"/>
</dbReference>
<dbReference type="Pfam" id="PF13476">
    <property type="entry name" value="AAA_23"/>
    <property type="match status" value="1"/>
</dbReference>
<dbReference type="GO" id="GO:0016887">
    <property type="term" value="F:ATP hydrolysis activity"/>
    <property type="evidence" value="ECO:0007669"/>
    <property type="project" value="InterPro"/>
</dbReference>
<accession>A0A159Z0A2</accession>
<dbReference type="GO" id="GO:0005524">
    <property type="term" value="F:ATP binding"/>
    <property type="evidence" value="ECO:0007669"/>
    <property type="project" value="UniProtKB-KW"/>
</dbReference>
<feature type="domain" description="ATPase AAA-type core" evidence="1">
    <location>
        <begin position="372"/>
        <end position="545"/>
    </location>
</feature>
<evidence type="ECO:0000259" key="2">
    <source>
        <dbReference type="Pfam" id="PF13476"/>
    </source>
</evidence>
<dbReference type="InterPro" id="IPR027417">
    <property type="entry name" value="P-loop_NTPase"/>
</dbReference>
<evidence type="ECO:0000313" key="4">
    <source>
        <dbReference type="Proteomes" id="UP000076128"/>
    </source>
</evidence>
<dbReference type="InterPro" id="IPR038729">
    <property type="entry name" value="Rad50/SbcC_AAA"/>
</dbReference>
<dbReference type="Pfam" id="PF13304">
    <property type="entry name" value="AAA_21"/>
    <property type="match status" value="1"/>
</dbReference>
<sequence>MRRIVRPETPPEVLSHPEFARMRRAYLEFLRLPEERRAQTRPPDRHLPAVPGLLAAVAEPFDGLCAFCGIETASAVYRFRPTSDVDVRFDTLQSWASEDSLKDAQSRKRPSPGLMALFALHYGWLADAWQNLYPICSGCKPEQPEIFPVMGSRSSDPTWRVYATYEKENTGRWPDMPEEQQLLLDPCADDPQEHIRGEETGKLIGLTERGALTILMFNLNRPALVSKRIGPTTSALPTRKPRVPRPPKQPLRWELAHIGIENFKAIERLELDMPNTPAVPPDGRPRATALLILGENAAGKSTILEAVALAMMGDAARRKLVKDPGALLLNPRFMGDAEAPARTEGRVSLHFVAGAAEATVTLHLAPEELRSESSAKGLPQVFAYGAYRLYLDGVRGRGADRGVVSLFKPDSLLSNPRDWLLALRDERFNEVVQVLRFVFGVDFEAIRRRGTDCVVVTKTEGLEQETPLLAVSSGFRTVLALVGDVLRWLMEAPATRDMKLEAMPALILIDEVEAHLHPRWKMAIVDGLRQALPAATFLVTTHDPLCLRRAAPGEVRVMTRQLATGATDLPVMVEALDRLPDMGALTVDQLLTADFFGLGDTDDPASVQALENLMAQYASGVADTGGSDVVMRLQKRLLQDLPIGRTQVERIVQEAVQAYLSERRSDRPEWRETTRAKILDLLRAL</sequence>
<proteinExistence type="predicted"/>
<dbReference type="PANTHER" id="PTHR43581">
    <property type="entry name" value="ATP/GTP PHOSPHATASE"/>
    <property type="match status" value="1"/>
</dbReference>
<dbReference type="PATRIC" id="fig|1335048.3.peg.1053"/>
<dbReference type="AlphaFoldDB" id="A0A159Z0A2"/>
<dbReference type="Proteomes" id="UP000076128">
    <property type="component" value="Chromosome"/>
</dbReference>
<keyword evidence="4" id="KW-1185">Reference proteome</keyword>
<name>A0A159Z0A2_9RHOB</name>
<gene>
    <name evidence="3" type="ORF">AKL17_1016</name>
</gene>
<dbReference type="OrthoDB" id="9789856at2"/>
<feature type="domain" description="Rad50/SbcC-type AAA" evidence="2">
    <location>
        <begin position="258"/>
        <end position="323"/>
    </location>
</feature>
<dbReference type="PANTHER" id="PTHR43581:SF2">
    <property type="entry name" value="EXCINUCLEASE ATPASE SUBUNIT"/>
    <property type="match status" value="1"/>
</dbReference>
<protein>
    <submittedName>
        <fullName evidence="3">ATP-binding protein</fullName>
    </submittedName>
</protein>
<dbReference type="SUPFAM" id="SSF52540">
    <property type="entry name" value="P-loop containing nucleoside triphosphate hydrolases"/>
    <property type="match status" value="1"/>
</dbReference>
<dbReference type="InterPro" id="IPR051396">
    <property type="entry name" value="Bact_Antivir_Def_Nuclease"/>
</dbReference>
<keyword evidence="3" id="KW-0547">Nucleotide-binding</keyword>
<dbReference type="Gene3D" id="3.40.50.300">
    <property type="entry name" value="P-loop containing nucleotide triphosphate hydrolases"/>
    <property type="match status" value="1"/>
</dbReference>
<organism evidence="3 4">
    <name type="scientific">Frigidibacter mobilis</name>
    <dbReference type="NCBI Taxonomy" id="1335048"/>
    <lineage>
        <taxon>Bacteria</taxon>
        <taxon>Pseudomonadati</taxon>
        <taxon>Pseudomonadota</taxon>
        <taxon>Alphaproteobacteria</taxon>
        <taxon>Rhodobacterales</taxon>
        <taxon>Paracoccaceae</taxon>
        <taxon>Frigidibacter</taxon>
    </lineage>
</organism>
<dbReference type="STRING" id="1335048.AKL17_1016"/>
<dbReference type="GO" id="GO:0006302">
    <property type="term" value="P:double-strand break repair"/>
    <property type="evidence" value="ECO:0007669"/>
    <property type="project" value="InterPro"/>
</dbReference>
<dbReference type="KEGG" id="daa:AKL17_1016"/>
<dbReference type="RefSeq" id="WP_066811140.1">
    <property type="nucleotide sequence ID" value="NZ_CP012661.1"/>
</dbReference>
<evidence type="ECO:0000313" key="3">
    <source>
        <dbReference type="EMBL" id="AMY68275.1"/>
    </source>
</evidence>
<reference evidence="3 4" key="1">
    <citation type="submission" date="2015-09" db="EMBL/GenBank/DDBJ databases">
        <title>Complete genome sequence of Defluviimonas alba cai42t isolated from an oilfield in Xinjiang.</title>
        <authorList>
            <person name="Geng S."/>
            <person name="Pan X."/>
            <person name="Wu X."/>
        </authorList>
    </citation>
    <scope>NUCLEOTIDE SEQUENCE [LARGE SCALE GENOMIC DNA]</scope>
    <source>
        <strain evidence="4">cai42</strain>
    </source>
</reference>
<dbReference type="EMBL" id="CP012661">
    <property type="protein sequence ID" value="AMY68275.1"/>
    <property type="molecule type" value="Genomic_DNA"/>
</dbReference>
<evidence type="ECO:0000259" key="1">
    <source>
        <dbReference type="Pfam" id="PF13304"/>
    </source>
</evidence>
<keyword evidence="3" id="KW-0067">ATP-binding</keyword>